<dbReference type="SUPFAM" id="SSF46894">
    <property type="entry name" value="C-terminal effector domain of the bipartite response regulators"/>
    <property type="match status" value="1"/>
</dbReference>
<dbReference type="InterPro" id="IPR001789">
    <property type="entry name" value="Sig_transdc_resp-reg_receiver"/>
</dbReference>
<gene>
    <name evidence="6" type="ORF">SAMN05421770_11060</name>
</gene>
<dbReference type="SUPFAM" id="SSF52172">
    <property type="entry name" value="CheY-like"/>
    <property type="match status" value="1"/>
</dbReference>
<proteinExistence type="predicted"/>
<dbReference type="Pfam" id="PF00486">
    <property type="entry name" value="Trans_reg_C"/>
    <property type="match status" value="1"/>
</dbReference>
<dbReference type="CDD" id="cd00383">
    <property type="entry name" value="trans_reg_C"/>
    <property type="match status" value="1"/>
</dbReference>
<sequence length="239" mass="26996">MSQRRILIVDDEPQISRVLRTSLESSGYLVTVARDGVQALEFFERAPFDLIITDLAMPNMDGIELTRAVRVNHRTPIVVLSVRDAEAMKVTALDEGADDYITKPFSIQELLARVRVHLRRTEAAPAQPQLATIETGDFSIDIDKHQVMVSGVEVHLTPKEFDLLVFFARSPYRVLTHKVLLRAIWGPSGDNQPEYLRVLVAQLRKKIEPVAPGKVEPRYIRNEPWVGYRFTPEGNAAEA</sequence>
<organism evidence="6 7">
    <name type="scientific">Granulicella rosea</name>
    <dbReference type="NCBI Taxonomy" id="474952"/>
    <lineage>
        <taxon>Bacteria</taxon>
        <taxon>Pseudomonadati</taxon>
        <taxon>Acidobacteriota</taxon>
        <taxon>Terriglobia</taxon>
        <taxon>Terriglobales</taxon>
        <taxon>Acidobacteriaceae</taxon>
        <taxon>Granulicella</taxon>
    </lineage>
</organism>
<dbReference type="GO" id="GO:0032993">
    <property type="term" value="C:protein-DNA complex"/>
    <property type="evidence" value="ECO:0007669"/>
    <property type="project" value="TreeGrafter"/>
</dbReference>
<dbReference type="PANTHER" id="PTHR48111">
    <property type="entry name" value="REGULATOR OF RPOS"/>
    <property type="match status" value="1"/>
</dbReference>
<dbReference type="GO" id="GO:0005829">
    <property type="term" value="C:cytosol"/>
    <property type="evidence" value="ECO:0007669"/>
    <property type="project" value="TreeGrafter"/>
</dbReference>
<evidence type="ECO:0000313" key="7">
    <source>
        <dbReference type="Proteomes" id="UP000198356"/>
    </source>
</evidence>
<dbReference type="InterPro" id="IPR011006">
    <property type="entry name" value="CheY-like_superfamily"/>
</dbReference>
<accession>A0A239M7T4</accession>
<feature type="domain" description="OmpR/PhoB-type" evidence="5">
    <location>
        <begin position="130"/>
        <end position="232"/>
    </location>
</feature>
<protein>
    <submittedName>
        <fullName evidence="6">Two component transcriptional regulator, winged helix family</fullName>
    </submittedName>
</protein>
<feature type="DNA-binding region" description="OmpR/PhoB-type" evidence="3">
    <location>
        <begin position="130"/>
        <end position="232"/>
    </location>
</feature>
<dbReference type="Gene3D" id="6.10.250.690">
    <property type="match status" value="1"/>
</dbReference>
<dbReference type="Pfam" id="PF00072">
    <property type="entry name" value="Response_reg"/>
    <property type="match status" value="1"/>
</dbReference>
<dbReference type="SMART" id="SM00862">
    <property type="entry name" value="Trans_reg_C"/>
    <property type="match status" value="1"/>
</dbReference>
<dbReference type="InterPro" id="IPR016032">
    <property type="entry name" value="Sig_transdc_resp-reg_C-effctor"/>
</dbReference>
<evidence type="ECO:0000256" key="2">
    <source>
        <dbReference type="PROSITE-ProRule" id="PRU00169"/>
    </source>
</evidence>
<name>A0A239M7T4_9BACT</name>
<evidence type="ECO:0000313" key="6">
    <source>
        <dbReference type="EMBL" id="SNT38500.1"/>
    </source>
</evidence>
<dbReference type="GO" id="GO:0006355">
    <property type="term" value="P:regulation of DNA-templated transcription"/>
    <property type="evidence" value="ECO:0007669"/>
    <property type="project" value="InterPro"/>
</dbReference>
<feature type="modified residue" description="4-aspartylphosphate" evidence="2">
    <location>
        <position position="54"/>
    </location>
</feature>
<evidence type="ECO:0000259" key="5">
    <source>
        <dbReference type="PROSITE" id="PS51755"/>
    </source>
</evidence>
<dbReference type="RefSeq" id="WP_089410142.1">
    <property type="nucleotide sequence ID" value="NZ_FZOU01000010.1"/>
</dbReference>
<dbReference type="InterPro" id="IPR036388">
    <property type="entry name" value="WH-like_DNA-bd_sf"/>
</dbReference>
<dbReference type="Gene3D" id="3.40.50.2300">
    <property type="match status" value="1"/>
</dbReference>
<dbReference type="PANTHER" id="PTHR48111:SF50">
    <property type="entry name" value="KDP OPERON TRANSCRIPTIONAL REGULATORY PROTEIN KDPE"/>
    <property type="match status" value="1"/>
</dbReference>
<reference evidence="6 7" key="1">
    <citation type="submission" date="2017-06" db="EMBL/GenBank/DDBJ databases">
        <authorList>
            <person name="Kim H.J."/>
            <person name="Triplett B.A."/>
        </authorList>
    </citation>
    <scope>NUCLEOTIDE SEQUENCE [LARGE SCALE GENOMIC DNA]</scope>
    <source>
        <strain evidence="6 7">DSM 18704</strain>
    </source>
</reference>
<evidence type="ECO:0000259" key="4">
    <source>
        <dbReference type="PROSITE" id="PS50110"/>
    </source>
</evidence>
<evidence type="ECO:0000256" key="1">
    <source>
        <dbReference type="ARBA" id="ARBA00023125"/>
    </source>
</evidence>
<keyword evidence="1 3" id="KW-0238">DNA-binding</keyword>
<dbReference type="AlphaFoldDB" id="A0A239M7T4"/>
<dbReference type="PROSITE" id="PS50110">
    <property type="entry name" value="RESPONSE_REGULATORY"/>
    <property type="match status" value="1"/>
</dbReference>
<dbReference type="InterPro" id="IPR001867">
    <property type="entry name" value="OmpR/PhoB-type_DNA-bd"/>
</dbReference>
<dbReference type="PROSITE" id="PS51755">
    <property type="entry name" value="OMPR_PHOB"/>
    <property type="match status" value="1"/>
</dbReference>
<keyword evidence="7" id="KW-1185">Reference proteome</keyword>
<dbReference type="Gene3D" id="1.10.10.10">
    <property type="entry name" value="Winged helix-like DNA-binding domain superfamily/Winged helix DNA-binding domain"/>
    <property type="match status" value="1"/>
</dbReference>
<feature type="domain" description="Response regulatory" evidence="4">
    <location>
        <begin position="5"/>
        <end position="118"/>
    </location>
</feature>
<dbReference type="GO" id="GO:0000976">
    <property type="term" value="F:transcription cis-regulatory region binding"/>
    <property type="evidence" value="ECO:0007669"/>
    <property type="project" value="TreeGrafter"/>
</dbReference>
<evidence type="ECO:0000256" key="3">
    <source>
        <dbReference type="PROSITE-ProRule" id="PRU01091"/>
    </source>
</evidence>
<dbReference type="SMART" id="SM00448">
    <property type="entry name" value="REC"/>
    <property type="match status" value="1"/>
</dbReference>
<dbReference type="OrthoDB" id="9790454at2"/>
<dbReference type="Proteomes" id="UP000198356">
    <property type="component" value="Unassembled WGS sequence"/>
</dbReference>
<keyword evidence="2" id="KW-0597">Phosphoprotein</keyword>
<dbReference type="InterPro" id="IPR039420">
    <property type="entry name" value="WalR-like"/>
</dbReference>
<dbReference type="EMBL" id="FZOU01000010">
    <property type="protein sequence ID" value="SNT38500.1"/>
    <property type="molecule type" value="Genomic_DNA"/>
</dbReference>
<dbReference type="GO" id="GO:0000156">
    <property type="term" value="F:phosphorelay response regulator activity"/>
    <property type="evidence" value="ECO:0007669"/>
    <property type="project" value="TreeGrafter"/>
</dbReference>